<dbReference type="EMBL" id="JBHSNM010000003">
    <property type="protein sequence ID" value="MFC5570650.1"/>
    <property type="molecule type" value="Genomic_DNA"/>
</dbReference>
<accession>A0ABW0SPS2</accession>
<dbReference type="RefSeq" id="WP_386755090.1">
    <property type="nucleotide sequence ID" value="NZ_JBHSNM010000003.1"/>
</dbReference>
<gene>
    <name evidence="1" type="ORF">ACFPN1_11320</name>
</gene>
<reference evidence="2" key="1">
    <citation type="journal article" date="2019" name="Int. J. Syst. Evol. Microbiol.">
        <title>The Global Catalogue of Microorganisms (GCM) 10K type strain sequencing project: providing services to taxonomists for standard genome sequencing and annotation.</title>
        <authorList>
            <consortium name="The Broad Institute Genomics Platform"/>
            <consortium name="The Broad Institute Genome Sequencing Center for Infectious Disease"/>
            <person name="Wu L."/>
            <person name="Ma J."/>
        </authorList>
    </citation>
    <scope>NUCLEOTIDE SEQUENCE [LARGE SCALE GENOMIC DNA]</scope>
    <source>
        <strain evidence="2">KACC 11407</strain>
    </source>
</reference>
<name>A0ABW0SPS2_9GAMM</name>
<keyword evidence="2" id="KW-1185">Reference proteome</keyword>
<protein>
    <submittedName>
        <fullName evidence="1">Uncharacterized protein</fullName>
    </submittedName>
</protein>
<dbReference type="Proteomes" id="UP001596036">
    <property type="component" value="Unassembled WGS sequence"/>
</dbReference>
<proteinExistence type="predicted"/>
<evidence type="ECO:0000313" key="1">
    <source>
        <dbReference type="EMBL" id="MFC5570650.1"/>
    </source>
</evidence>
<sequence length="130" mass="14043">MVAARPEFAVGQTWRCAGRTAAEAPLVLINRIDAHPLGTGDIYHVSISGVRIANPAAPDTPIEALPHIPVIRQTFERSDAVYVGTQVPDPGYLTGYAQWKREFDAGNAGSFGVSIAEVLEFIERSIAARR</sequence>
<evidence type="ECO:0000313" key="2">
    <source>
        <dbReference type="Proteomes" id="UP001596036"/>
    </source>
</evidence>
<comment type="caution">
    <text evidence="1">The sequence shown here is derived from an EMBL/GenBank/DDBJ whole genome shotgun (WGS) entry which is preliminary data.</text>
</comment>
<organism evidence="1 2">
    <name type="scientific">Lysobacter yangpyeongensis</name>
    <dbReference type="NCBI Taxonomy" id="346182"/>
    <lineage>
        <taxon>Bacteria</taxon>
        <taxon>Pseudomonadati</taxon>
        <taxon>Pseudomonadota</taxon>
        <taxon>Gammaproteobacteria</taxon>
        <taxon>Lysobacterales</taxon>
        <taxon>Lysobacteraceae</taxon>
        <taxon>Lysobacter</taxon>
    </lineage>
</organism>